<protein>
    <submittedName>
        <fullName evidence="3">Rv3654c family TadE-like protein</fullName>
    </submittedName>
</protein>
<organism evidence="3 4">
    <name type="scientific">Pseudonocardia benzenivorans</name>
    <dbReference type="NCBI Taxonomy" id="228005"/>
    <lineage>
        <taxon>Bacteria</taxon>
        <taxon>Bacillati</taxon>
        <taxon>Actinomycetota</taxon>
        <taxon>Actinomycetes</taxon>
        <taxon>Pseudonocardiales</taxon>
        <taxon>Pseudonocardiaceae</taxon>
        <taxon>Pseudonocardia</taxon>
    </lineage>
</organism>
<dbReference type="InterPro" id="IPR028087">
    <property type="entry name" value="Tad_N"/>
</dbReference>
<dbReference type="Proteomes" id="UP001597182">
    <property type="component" value="Unassembled WGS sequence"/>
</dbReference>
<evidence type="ECO:0000313" key="4">
    <source>
        <dbReference type="Proteomes" id="UP001597182"/>
    </source>
</evidence>
<accession>A0ABW3VHL4</accession>
<dbReference type="EMBL" id="JBHTMB010000137">
    <property type="protein sequence ID" value="MFD1234637.1"/>
    <property type="molecule type" value="Genomic_DNA"/>
</dbReference>
<reference evidence="4" key="1">
    <citation type="journal article" date="2019" name="Int. J. Syst. Evol. Microbiol.">
        <title>The Global Catalogue of Microorganisms (GCM) 10K type strain sequencing project: providing services to taxonomists for standard genome sequencing and annotation.</title>
        <authorList>
            <consortium name="The Broad Institute Genomics Platform"/>
            <consortium name="The Broad Institute Genome Sequencing Center for Infectious Disease"/>
            <person name="Wu L."/>
            <person name="Ma J."/>
        </authorList>
    </citation>
    <scope>NUCLEOTIDE SEQUENCE [LARGE SCALE GENOMIC DNA]</scope>
    <source>
        <strain evidence="4">CCUG 49018</strain>
    </source>
</reference>
<dbReference type="NCBIfam" id="NF041390">
    <property type="entry name" value="TadE_Rv3655c"/>
    <property type="match status" value="1"/>
</dbReference>
<name>A0ABW3VHL4_9PSEU</name>
<dbReference type="RefSeq" id="WP_013672612.1">
    <property type="nucleotide sequence ID" value="NZ_BAABKS010000085.1"/>
</dbReference>
<sequence length="328" mass="32515">MTVEAALVLGVLVLVTLAAVGAVLTVVAAVRCTDAAREAARLAARGEPERGRAVAGRLAPPGAAVEITTSGDEILVVVTAAPVRPLPLQVGGRAVAVAEPESGPVPGPAGDEEPPAAGSGGADAVPGPNPSGAGREAGAGLLILSGTGLRRPRRRRRIARRATRRAPRRQAVGTGTNPAPRRPRDDAHAARRAVGCAPGGVGRGRPGVPADDSGVATVWGAAVAALLLAIAAVGVDVGSAVLARHRAEAAADLSALAAATDAALGERSACPRAEAVAAAMGSTVRRCTLDGWDAVVEVTVTRAFSLFGGSEAHARARAGPVERPDGGL</sequence>
<evidence type="ECO:0000259" key="2">
    <source>
        <dbReference type="Pfam" id="PF13400"/>
    </source>
</evidence>
<dbReference type="InterPro" id="IPR049790">
    <property type="entry name" value="Rv3655c/TadE"/>
</dbReference>
<evidence type="ECO:0000313" key="3">
    <source>
        <dbReference type="EMBL" id="MFD1234637.1"/>
    </source>
</evidence>
<keyword evidence="4" id="KW-1185">Reference proteome</keyword>
<feature type="domain" description="Putative Flp pilus-assembly TadG-like N-terminal" evidence="2">
    <location>
        <begin position="214"/>
        <end position="261"/>
    </location>
</feature>
<dbReference type="Pfam" id="PF13400">
    <property type="entry name" value="Tad"/>
    <property type="match status" value="1"/>
</dbReference>
<dbReference type="NCBIfam" id="TIGR03816">
    <property type="entry name" value="tadE_like_DECH"/>
    <property type="match status" value="1"/>
</dbReference>
<evidence type="ECO:0000256" key="1">
    <source>
        <dbReference type="SAM" id="MobiDB-lite"/>
    </source>
</evidence>
<proteinExistence type="predicted"/>
<dbReference type="InterPro" id="IPR021202">
    <property type="entry name" value="Rv3654c-like"/>
</dbReference>
<gene>
    <name evidence="3" type="ORF">ACFQ34_15205</name>
</gene>
<comment type="caution">
    <text evidence="3">The sequence shown here is derived from an EMBL/GenBank/DDBJ whole genome shotgun (WGS) entry which is preliminary data.</text>
</comment>
<feature type="region of interest" description="Disordered" evidence="1">
    <location>
        <begin position="99"/>
        <end position="191"/>
    </location>
</feature>
<feature type="compositionally biased region" description="Basic residues" evidence="1">
    <location>
        <begin position="150"/>
        <end position="168"/>
    </location>
</feature>